<dbReference type="PANTHER" id="PTHR10443">
    <property type="entry name" value="MICROSOMAL DIPEPTIDASE"/>
    <property type="match status" value="1"/>
</dbReference>
<feature type="region of interest" description="Disordered" evidence="1">
    <location>
        <begin position="279"/>
        <end position="298"/>
    </location>
</feature>
<accession>A0ABW4FTC3</accession>
<evidence type="ECO:0000313" key="3">
    <source>
        <dbReference type="Proteomes" id="UP001597145"/>
    </source>
</evidence>
<dbReference type="PROSITE" id="PS00869">
    <property type="entry name" value="RENAL_DIPEPTIDASE_1"/>
    <property type="match status" value="1"/>
</dbReference>
<dbReference type="Gene3D" id="3.20.20.140">
    <property type="entry name" value="Metal-dependent hydrolases"/>
    <property type="match status" value="1"/>
</dbReference>
<feature type="compositionally biased region" description="Basic and acidic residues" evidence="1">
    <location>
        <begin position="287"/>
        <end position="298"/>
    </location>
</feature>
<keyword evidence="3" id="KW-1185">Reference proteome</keyword>
<name>A0ABW4FTC3_9PSEU</name>
<organism evidence="2 3">
    <name type="scientific">Pseudonocardia aurantiaca</name>
    <dbReference type="NCBI Taxonomy" id="75290"/>
    <lineage>
        <taxon>Bacteria</taxon>
        <taxon>Bacillati</taxon>
        <taxon>Actinomycetota</taxon>
        <taxon>Actinomycetes</taxon>
        <taxon>Pseudonocardiales</taxon>
        <taxon>Pseudonocardiaceae</taxon>
        <taxon>Pseudonocardia</taxon>
    </lineage>
</organism>
<dbReference type="InterPro" id="IPR000180">
    <property type="entry name" value="Dipep_AS"/>
</dbReference>
<dbReference type="PROSITE" id="PS51365">
    <property type="entry name" value="RENAL_DIPEPTIDASE_2"/>
    <property type="match status" value="1"/>
</dbReference>
<dbReference type="PANTHER" id="PTHR10443:SF12">
    <property type="entry name" value="DIPEPTIDASE"/>
    <property type="match status" value="1"/>
</dbReference>
<sequence length="368" mass="40124">MGQNADIAATVDRIHRETPIVEGHRDCYEQIYRLNQGEENPVRDRLVPRLRRGGVDISFYAIGGDTIAHSNGTDRPLFATLQNIDALVRMLDDPSTDAGIVRDAADLATAPDGTVRFVLHLEGGRPLEGDLSSLRSLYRLGVRSAQLTWNVRNELGDGVHERRSGGGLSRFGVEVVEEMNRLGMLVDLSHIAEAGFWHALEVARAPLVVTHANARAVLDHPRNVSDGQLRAIAGARGVIGAHCLPAYVDPDNAVVDRLVDHIAHMVEVAGIDHVGIGADFPTSDGPRPAREQRFPRDKEQLDGFSEIDELRVLTTALMRRGFAEVEIGKLLGGNFVRVLREVIGGENESREGANLISDTFLVADTAGR</sequence>
<proteinExistence type="predicted"/>
<evidence type="ECO:0000256" key="1">
    <source>
        <dbReference type="SAM" id="MobiDB-lite"/>
    </source>
</evidence>
<dbReference type="RefSeq" id="WP_343977507.1">
    <property type="nucleotide sequence ID" value="NZ_BAAAJG010000009.1"/>
</dbReference>
<dbReference type="SUPFAM" id="SSF51556">
    <property type="entry name" value="Metallo-dependent hydrolases"/>
    <property type="match status" value="1"/>
</dbReference>
<reference evidence="3" key="1">
    <citation type="journal article" date="2019" name="Int. J. Syst. Evol. Microbiol.">
        <title>The Global Catalogue of Microorganisms (GCM) 10K type strain sequencing project: providing services to taxonomists for standard genome sequencing and annotation.</title>
        <authorList>
            <consortium name="The Broad Institute Genomics Platform"/>
            <consortium name="The Broad Institute Genome Sequencing Center for Infectious Disease"/>
            <person name="Wu L."/>
            <person name="Ma J."/>
        </authorList>
    </citation>
    <scope>NUCLEOTIDE SEQUENCE [LARGE SCALE GENOMIC DNA]</scope>
    <source>
        <strain evidence="3">JCM 12165</strain>
    </source>
</reference>
<dbReference type="Proteomes" id="UP001597145">
    <property type="component" value="Unassembled WGS sequence"/>
</dbReference>
<protein>
    <submittedName>
        <fullName evidence="2">Dipeptidase</fullName>
    </submittedName>
</protein>
<dbReference type="InterPro" id="IPR032466">
    <property type="entry name" value="Metal_Hydrolase"/>
</dbReference>
<dbReference type="InterPro" id="IPR008257">
    <property type="entry name" value="Pept_M19"/>
</dbReference>
<dbReference type="EMBL" id="JBHUCP010000026">
    <property type="protein sequence ID" value="MFD1533808.1"/>
    <property type="molecule type" value="Genomic_DNA"/>
</dbReference>
<dbReference type="Pfam" id="PF01244">
    <property type="entry name" value="Peptidase_M19"/>
    <property type="match status" value="1"/>
</dbReference>
<dbReference type="CDD" id="cd01301">
    <property type="entry name" value="rDP_like"/>
    <property type="match status" value="1"/>
</dbReference>
<comment type="caution">
    <text evidence="2">The sequence shown here is derived from an EMBL/GenBank/DDBJ whole genome shotgun (WGS) entry which is preliminary data.</text>
</comment>
<gene>
    <name evidence="2" type="ORF">ACFSCY_30770</name>
</gene>
<evidence type="ECO:0000313" key="2">
    <source>
        <dbReference type="EMBL" id="MFD1533808.1"/>
    </source>
</evidence>